<dbReference type="SUPFAM" id="SSF57701">
    <property type="entry name" value="Zn2/Cys6 DNA-binding domain"/>
    <property type="match status" value="1"/>
</dbReference>
<dbReference type="InterPro" id="IPR007219">
    <property type="entry name" value="XnlR_reg_dom"/>
</dbReference>
<dbReference type="GO" id="GO:0003677">
    <property type="term" value="F:DNA binding"/>
    <property type="evidence" value="ECO:0007669"/>
    <property type="project" value="InterPro"/>
</dbReference>
<evidence type="ECO:0000256" key="2">
    <source>
        <dbReference type="ARBA" id="ARBA00022723"/>
    </source>
</evidence>
<dbReference type="PANTHER" id="PTHR31001">
    <property type="entry name" value="UNCHARACTERIZED TRANSCRIPTIONAL REGULATORY PROTEIN"/>
    <property type="match status" value="1"/>
</dbReference>
<accession>A0AA38RT70</accession>
<keyword evidence="7" id="KW-1185">Reference proteome</keyword>
<evidence type="ECO:0000256" key="3">
    <source>
        <dbReference type="ARBA" id="ARBA00023242"/>
    </source>
</evidence>
<proteinExistence type="predicted"/>
<dbReference type="InterPro" id="IPR001138">
    <property type="entry name" value="Zn2Cys6_DnaBD"/>
</dbReference>
<dbReference type="GO" id="GO:0006351">
    <property type="term" value="P:DNA-templated transcription"/>
    <property type="evidence" value="ECO:0007669"/>
    <property type="project" value="InterPro"/>
</dbReference>
<evidence type="ECO:0000313" key="6">
    <source>
        <dbReference type="EMBL" id="KAJ9145449.1"/>
    </source>
</evidence>
<keyword evidence="2" id="KW-0479">Metal-binding</keyword>
<evidence type="ECO:0000256" key="1">
    <source>
        <dbReference type="ARBA" id="ARBA00004123"/>
    </source>
</evidence>
<dbReference type="PROSITE" id="PS00463">
    <property type="entry name" value="ZN2_CY6_FUNGAL_1"/>
    <property type="match status" value="1"/>
</dbReference>
<dbReference type="InterPro" id="IPR050613">
    <property type="entry name" value="Sec_Metabolite_Reg"/>
</dbReference>
<dbReference type="GO" id="GO:0005634">
    <property type="term" value="C:nucleus"/>
    <property type="evidence" value="ECO:0007669"/>
    <property type="project" value="UniProtKB-SubCell"/>
</dbReference>
<comment type="caution">
    <text evidence="6">The sequence shown here is derived from an EMBL/GenBank/DDBJ whole genome shotgun (WGS) entry which is preliminary data.</text>
</comment>
<dbReference type="AlphaFoldDB" id="A0AA38RT70"/>
<dbReference type="GO" id="GO:0008270">
    <property type="term" value="F:zinc ion binding"/>
    <property type="evidence" value="ECO:0007669"/>
    <property type="project" value="InterPro"/>
</dbReference>
<dbReference type="Gene3D" id="4.10.240.10">
    <property type="entry name" value="Zn(2)-C6 fungal-type DNA-binding domain"/>
    <property type="match status" value="1"/>
</dbReference>
<reference evidence="6" key="1">
    <citation type="submission" date="2022-07" db="EMBL/GenBank/DDBJ databases">
        <title>Fungi with potential for degradation of polypropylene.</title>
        <authorList>
            <person name="Gostincar C."/>
        </authorList>
    </citation>
    <scope>NUCLEOTIDE SEQUENCE</scope>
    <source>
        <strain evidence="6">EXF-13308</strain>
    </source>
</reference>
<sequence length="658" mass="74738">MTSPTSTSQVRIPHKHACSLCARRKVRCDKGDPCANCIKAQAQCLYDAPAPYRPQKRSADEDLLIRLAQYEELMRKHNVDFTPYANTWVPSGLEVKPKESKPTSPAPTPSAVRPSIQQVFLTDNTMPTTERCLWSSLSTELKYPPIQSLRHKDDPLLHPTPSFREILTITEPELHDLHPEPRHLFHLWQVFVERVNPLTKIVHVPTLQQRIIDASCDLANVSKPLTATLFAIYTLAVTSLSSDACQAIFGETRDVLLTRYRVATLRALVAADFLTARDFEVLQAFVLFFLADPESNLTTTLTGAAIRLGEKMGLHRENTSPEISFFEKEMRIRLWSQLHALDSRNRVGPAPAVGMSPPLSEFGNVRLPLNVNDADLDPDMAEAPAEHNGPTEMLCVLLKFQVFDWLRSSPTAAKMFDAVIHGPVKGKRSVELADEVINEIEAIYRERFFRNCDKRIPLHGLACAMGNLAVASMRFKIHHPRSRAAAGGGDVYITREESDILFDSAVTSLKMIDIAMHSKFSQHLFMHLTNTYKYQLDTYIWVISDLRRRYTGDRVALAWKLVESLYNEHPELIGDTENPFFVALGDLILEAWEARKKSLDQDQNAAPMFIQLLCEERQKGRRDSDQIPTVLDTRGFDGFGWTNENELDWEYWNDFLRL</sequence>
<protein>
    <submittedName>
        <fullName evidence="6">Fungal specific transcription factor</fullName>
    </submittedName>
</protein>
<dbReference type="InterPro" id="IPR036864">
    <property type="entry name" value="Zn2-C6_fun-type_DNA-bd_sf"/>
</dbReference>
<evidence type="ECO:0000313" key="7">
    <source>
        <dbReference type="Proteomes" id="UP001174694"/>
    </source>
</evidence>
<comment type="subcellular location">
    <subcellularLocation>
        <location evidence="1">Nucleus</location>
    </subcellularLocation>
</comment>
<dbReference type="CDD" id="cd00067">
    <property type="entry name" value="GAL4"/>
    <property type="match status" value="1"/>
</dbReference>
<name>A0AA38RT70_9PEZI</name>
<gene>
    <name evidence="6" type="ORF">NKR23_g5466</name>
</gene>
<dbReference type="EMBL" id="JANBVO010000014">
    <property type="protein sequence ID" value="KAJ9145449.1"/>
    <property type="molecule type" value="Genomic_DNA"/>
</dbReference>
<dbReference type="GO" id="GO:0000981">
    <property type="term" value="F:DNA-binding transcription factor activity, RNA polymerase II-specific"/>
    <property type="evidence" value="ECO:0007669"/>
    <property type="project" value="InterPro"/>
</dbReference>
<feature type="domain" description="Zn(2)-C6 fungal-type" evidence="5">
    <location>
        <begin position="17"/>
        <end position="46"/>
    </location>
</feature>
<dbReference type="PROSITE" id="PS50048">
    <property type="entry name" value="ZN2_CY6_FUNGAL_2"/>
    <property type="match status" value="1"/>
</dbReference>
<dbReference type="CDD" id="cd12148">
    <property type="entry name" value="fungal_TF_MHR"/>
    <property type="match status" value="1"/>
</dbReference>
<dbReference type="SMART" id="SM00066">
    <property type="entry name" value="GAL4"/>
    <property type="match status" value="1"/>
</dbReference>
<organism evidence="6 7">
    <name type="scientific">Pleurostoma richardsiae</name>
    <dbReference type="NCBI Taxonomy" id="41990"/>
    <lineage>
        <taxon>Eukaryota</taxon>
        <taxon>Fungi</taxon>
        <taxon>Dikarya</taxon>
        <taxon>Ascomycota</taxon>
        <taxon>Pezizomycotina</taxon>
        <taxon>Sordariomycetes</taxon>
        <taxon>Sordariomycetidae</taxon>
        <taxon>Calosphaeriales</taxon>
        <taxon>Pleurostomataceae</taxon>
        <taxon>Pleurostoma</taxon>
    </lineage>
</organism>
<dbReference type="Pfam" id="PF04082">
    <property type="entry name" value="Fungal_trans"/>
    <property type="match status" value="1"/>
</dbReference>
<keyword evidence="3" id="KW-0539">Nucleus</keyword>
<evidence type="ECO:0000259" key="5">
    <source>
        <dbReference type="PROSITE" id="PS50048"/>
    </source>
</evidence>
<dbReference type="PANTHER" id="PTHR31001:SF85">
    <property type="entry name" value="ZN(II)2CYS6 TRANSCRIPTION FACTOR (EUROFUNG)"/>
    <property type="match status" value="1"/>
</dbReference>
<dbReference type="Proteomes" id="UP001174694">
    <property type="component" value="Unassembled WGS sequence"/>
</dbReference>
<evidence type="ECO:0000256" key="4">
    <source>
        <dbReference type="SAM" id="MobiDB-lite"/>
    </source>
</evidence>
<feature type="region of interest" description="Disordered" evidence="4">
    <location>
        <begin position="93"/>
        <end position="113"/>
    </location>
</feature>
<dbReference type="Pfam" id="PF00172">
    <property type="entry name" value="Zn_clus"/>
    <property type="match status" value="1"/>
</dbReference>